<reference evidence="1 2" key="1">
    <citation type="submission" date="2019-05" db="EMBL/GenBank/DDBJ databases">
        <title>Tamlana fucoidanivorans sp. nov., isolated from the surface of algae collected from Fujian province in China.</title>
        <authorList>
            <person name="Li J."/>
        </authorList>
    </citation>
    <scope>NUCLEOTIDE SEQUENCE [LARGE SCALE GENOMIC DNA]</scope>
    <source>
        <strain evidence="1 2">CW2-9</strain>
    </source>
</reference>
<dbReference type="EMBL" id="VDCS01000039">
    <property type="protein sequence ID" value="TNJ40854.1"/>
    <property type="molecule type" value="Genomic_DNA"/>
</dbReference>
<evidence type="ECO:0000313" key="1">
    <source>
        <dbReference type="EMBL" id="TNJ40854.1"/>
    </source>
</evidence>
<organism evidence="1 2">
    <name type="scientific">Allotamlana fucoidanivorans</name>
    <dbReference type="NCBI Taxonomy" id="2583814"/>
    <lineage>
        <taxon>Bacteria</taxon>
        <taxon>Pseudomonadati</taxon>
        <taxon>Bacteroidota</taxon>
        <taxon>Flavobacteriia</taxon>
        <taxon>Flavobacteriales</taxon>
        <taxon>Flavobacteriaceae</taxon>
        <taxon>Allotamlana</taxon>
    </lineage>
</organism>
<accession>A0A5C4SBA0</accession>
<gene>
    <name evidence="1" type="ORF">FGF67_16730</name>
</gene>
<protein>
    <submittedName>
        <fullName evidence="1">Uncharacterized protein</fullName>
    </submittedName>
</protein>
<name>A0A5C4SBA0_9FLAO</name>
<sequence length="97" mass="11474">MKTILKIFFIVLIFASCNEVKNTNYCKNLEDIKKSSKEKIETIAFEITQHEQFDFDQSETEYCMDSDKRITVRYTNGNKKLEAIIDTLSFEYLIIKN</sequence>
<evidence type="ECO:0000313" key="2">
    <source>
        <dbReference type="Proteomes" id="UP000308713"/>
    </source>
</evidence>
<comment type="caution">
    <text evidence="1">The sequence shown here is derived from an EMBL/GenBank/DDBJ whole genome shotgun (WGS) entry which is preliminary data.</text>
</comment>
<dbReference type="Proteomes" id="UP000308713">
    <property type="component" value="Unassembled WGS sequence"/>
</dbReference>
<dbReference type="RefSeq" id="WP_139698903.1">
    <property type="nucleotide sequence ID" value="NZ_CP074074.1"/>
</dbReference>
<dbReference type="PROSITE" id="PS51257">
    <property type="entry name" value="PROKAR_LIPOPROTEIN"/>
    <property type="match status" value="1"/>
</dbReference>
<keyword evidence="2" id="KW-1185">Reference proteome</keyword>
<dbReference type="AlphaFoldDB" id="A0A5C4SBA0"/>
<proteinExistence type="predicted"/>